<dbReference type="OrthoDB" id="517281at2"/>
<dbReference type="Proteomes" id="UP000008206">
    <property type="component" value="Chromosome"/>
</dbReference>
<dbReference type="RefSeq" id="WP_013323467.1">
    <property type="nucleotide sequence ID" value="NC_014501.1"/>
</dbReference>
<evidence type="ECO:0000313" key="2">
    <source>
        <dbReference type="Proteomes" id="UP000008206"/>
    </source>
</evidence>
<sequence>MLPEIRRKTARKMHKYVFGLLAVWLTFVVSAGIAAKRVSQSEKFAPYQLYLKSFTLSGKTQPAPIK</sequence>
<reference evidence="2" key="1">
    <citation type="journal article" date="2011" name="MBio">
        <title>Novel metabolic attributes of the genus Cyanothece, comprising a group of unicellular nitrogen-fixing Cyanobacteria.</title>
        <authorList>
            <person name="Bandyopadhyay A."/>
            <person name="Elvitigala T."/>
            <person name="Welsh E."/>
            <person name="Stockel J."/>
            <person name="Liberton M."/>
            <person name="Min H."/>
            <person name="Sherman L.A."/>
            <person name="Pakrasi H.B."/>
        </authorList>
    </citation>
    <scope>NUCLEOTIDE SEQUENCE [LARGE SCALE GENOMIC DNA]</scope>
    <source>
        <strain evidence="2">PCC 7822</strain>
    </source>
</reference>
<accession>E0UEF2</accession>
<gene>
    <name evidence="1" type="ordered locus">Cyan7822_3451</name>
</gene>
<dbReference type="STRING" id="497965.Cyan7822_3451"/>
<name>E0UEF2_GLOV7</name>
<dbReference type="AlphaFoldDB" id="E0UEF2"/>
<keyword evidence="2" id="KW-1185">Reference proteome</keyword>
<dbReference type="HOGENOM" id="CLU_2823927_0_0_3"/>
<dbReference type="KEGG" id="cyj:Cyan7822_3451"/>
<dbReference type="EMBL" id="CP002198">
    <property type="protein sequence ID" value="ADN15398.1"/>
    <property type="molecule type" value="Genomic_DNA"/>
</dbReference>
<evidence type="ECO:0000313" key="1">
    <source>
        <dbReference type="EMBL" id="ADN15398.1"/>
    </source>
</evidence>
<organism evidence="1 2">
    <name type="scientific">Gloeothece verrucosa (strain PCC 7822)</name>
    <name type="common">Cyanothece sp. (strain PCC 7822)</name>
    <dbReference type="NCBI Taxonomy" id="497965"/>
    <lineage>
        <taxon>Bacteria</taxon>
        <taxon>Bacillati</taxon>
        <taxon>Cyanobacteriota</taxon>
        <taxon>Cyanophyceae</taxon>
        <taxon>Oscillatoriophycideae</taxon>
        <taxon>Chroococcales</taxon>
        <taxon>Aphanothecaceae</taxon>
        <taxon>Gloeothece</taxon>
        <taxon>Gloeothece verrucosa</taxon>
    </lineage>
</organism>
<protein>
    <submittedName>
        <fullName evidence="1">Uncharacterized protein</fullName>
    </submittedName>
</protein>
<proteinExistence type="predicted"/>